<dbReference type="EMBL" id="JABWDY010033201">
    <property type="protein sequence ID" value="KAF5183596.1"/>
    <property type="molecule type" value="Genomic_DNA"/>
</dbReference>
<feature type="compositionally biased region" description="Polar residues" evidence="1">
    <location>
        <begin position="1"/>
        <end position="34"/>
    </location>
</feature>
<feature type="region of interest" description="Disordered" evidence="1">
    <location>
        <begin position="1"/>
        <end position="56"/>
    </location>
</feature>
<comment type="caution">
    <text evidence="2">The sequence shown here is derived from an EMBL/GenBank/DDBJ whole genome shotgun (WGS) entry which is preliminary data.</text>
</comment>
<reference evidence="2 3" key="1">
    <citation type="submission" date="2020-06" db="EMBL/GenBank/DDBJ databases">
        <title>Transcriptomic and genomic resources for Thalictrum thalictroides and T. hernandezii: Facilitating candidate gene discovery in an emerging model plant lineage.</title>
        <authorList>
            <person name="Arias T."/>
            <person name="Riano-Pachon D.M."/>
            <person name="Di Stilio V.S."/>
        </authorList>
    </citation>
    <scope>NUCLEOTIDE SEQUENCE [LARGE SCALE GENOMIC DNA]</scope>
    <source>
        <strain evidence="3">cv. WT478/WT964</strain>
        <tissue evidence="2">Leaves</tissue>
    </source>
</reference>
<name>A0A7J6VER7_THATH</name>
<evidence type="ECO:0000313" key="3">
    <source>
        <dbReference type="Proteomes" id="UP000554482"/>
    </source>
</evidence>
<gene>
    <name evidence="2" type="ORF">FRX31_026817</name>
</gene>
<evidence type="ECO:0000256" key="1">
    <source>
        <dbReference type="SAM" id="MobiDB-lite"/>
    </source>
</evidence>
<organism evidence="2 3">
    <name type="scientific">Thalictrum thalictroides</name>
    <name type="common">Rue-anemone</name>
    <name type="synonym">Anemone thalictroides</name>
    <dbReference type="NCBI Taxonomy" id="46969"/>
    <lineage>
        <taxon>Eukaryota</taxon>
        <taxon>Viridiplantae</taxon>
        <taxon>Streptophyta</taxon>
        <taxon>Embryophyta</taxon>
        <taxon>Tracheophyta</taxon>
        <taxon>Spermatophyta</taxon>
        <taxon>Magnoliopsida</taxon>
        <taxon>Ranunculales</taxon>
        <taxon>Ranunculaceae</taxon>
        <taxon>Thalictroideae</taxon>
        <taxon>Thalictrum</taxon>
    </lineage>
</organism>
<sequence length="56" mass="6145">MHQGTQIQGKKSRSTQQTGERSAEPQANTMGSNTHPKKPEKPANKESQAEKQVQNA</sequence>
<proteinExistence type="predicted"/>
<dbReference type="AlphaFoldDB" id="A0A7J6VER7"/>
<accession>A0A7J6VER7</accession>
<protein>
    <submittedName>
        <fullName evidence="2">Uncharacterized protein</fullName>
    </submittedName>
</protein>
<feature type="non-terminal residue" evidence="2">
    <location>
        <position position="56"/>
    </location>
</feature>
<keyword evidence="3" id="KW-1185">Reference proteome</keyword>
<feature type="compositionally biased region" description="Basic and acidic residues" evidence="1">
    <location>
        <begin position="37"/>
        <end position="49"/>
    </location>
</feature>
<evidence type="ECO:0000313" key="2">
    <source>
        <dbReference type="EMBL" id="KAF5183596.1"/>
    </source>
</evidence>
<dbReference type="Proteomes" id="UP000554482">
    <property type="component" value="Unassembled WGS sequence"/>
</dbReference>